<accession>A0ABQ3DGD8</accession>
<organism evidence="1 2">
    <name type="scientific">Streptomyces canarius</name>
    <dbReference type="NCBI Taxonomy" id="285453"/>
    <lineage>
        <taxon>Bacteria</taxon>
        <taxon>Bacillati</taxon>
        <taxon>Actinomycetota</taxon>
        <taxon>Actinomycetes</taxon>
        <taxon>Kitasatosporales</taxon>
        <taxon>Streptomycetaceae</taxon>
        <taxon>Streptomyces</taxon>
    </lineage>
</organism>
<gene>
    <name evidence="1" type="ORF">GCM10010345_90080</name>
</gene>
<dbReference type="Proteomes" id="UP000653644">
    <property type="component" value="Unassembled WGS sequence"/>
</dbReference>
<proteinExistence type="predicted"/>
<reference evidence="2" key="1">
    <citation type="journal article" date="2019" name="Int. J. Syst. Evol. Microbiol.">
        <title>The Global Catalogue of Microorganisms (GCM) 10K type strain sequencing project: providing services to taxonomists for standard genome sequencing and annotation.</title>
        <authorList>
            <consortium name="The Broad Institute Genomics Platform"/>
            <consortium name="The Broad Institute Genome Sequencing Center for Infectious Disease"/>
            <person name="Wu L."/>
            <person name="Ma J."/>
        </authorList>
    </citation>
    <scope>NUCLEOTIDE SEQUENCE [LARGE SCALE GENOMIC DNA]</scope>
    <source>
        <strain evidence="2">JCM 4733</strain>
    </source>
</reference>
<comment type="caution">
    <text evidence="1">The sequence shown here is derived from an EMBL/GenBank/DDBJ whole genome shotgun (WGS) entry which is preliminary data.</text>
</comment>
<keyword evidence="2" id="KW-1185">Reference proteome</keyword>
<protein>
    <submittedName>
        <fullName evidence="1">Uncharacterized protein</fullName>
    </submittedName>
</protein>
<sequence>MRTTRRARAGEQVRGQEQDIGAARVADGTFGNLVGACLGGSVRDHVRGVSQCFVTDRNAVGVIPVCCRKKALKTVG</sequence>
<name>A0ABQ3DGD8_9ACTN</name>
<evidence type="ECO:0000313" key="1">
    <source>
        <dbReference type="EMBL" id="GHA73301.1"/>
    </source>
</evidence>
<evidence type="ECO:0000313" key="2">
    <source>
        <dbReference type="Proteomes" id="UP000653644"/>
    </source>
</evidence>
<dbReference type="EMBL" id="BMVN01000089">
    <property type="protein sequence ID" value="GHA73301.1"/>
    <property type="molecule type" value="Genomic_DNA"/>
</dbReference>